<gene>
    <name evidence="3" type="ORF">CLV32_3934</name>
</gene>
<keyword evidence="1" id="KW-1133">Transmembrane helix</keyword>
<dbReference type="Pfam" id="PF05227">
    <property type="entry name" value="CHASE3"/>
    <property type="match status" value="1"/>
</dbReference>
<keyword evidence="1" id="KW-0812">Transmembrane</keyword>
<proteinExistence type="predicted"/>
<feature type="domain" description="CHASE3" evidence="2">
    <location>
        <begin position="38"/>
        <end position="170"/>
    </location>
</feature>
<dbReference type="OrthoDB" id="9766459at2"/>
<accession>A0A4R6IDY8</accession>
<name>A0A4R6IDY8_9SPHI</name>
<evidence type="ECO:0000313" key="3">
    <source>
        <dbReference type="EMBL" id="TDO20174.1"/>
    </source>
</evidence>
<keyword evidence="4" id="KW-1185">Reference proteome</keyword>
<dbReference type="CDD" id="cd19410">
    <property type="entry name" value="HK9-like_sensor"/>
    <property type="match status" value="1"/>
</dbReference>
<evidence type="ECO:0000256" key="1">
    <source>
        <dbReference type="SAM" id="Phobius"/>
    </source>
</evidence>
<dbReference type="CDD" id="cd06225">
    <property type="entry name" value="HAMP"/>
    <property type="match status" value="1"/>
</dbReference>
<dbReference type="RefSeq" id="WP_133558538.1">
    <property type="nucleotide sequence ID" value="NZ_SNWM01000005.1"/>
</dbReference>
<reference evidence="3 4" key="1">
    <citation type="submission" date="2019-03" db="EMBL/GenBank/DDBJ databases">
        <title>Genomic Encyclopedia of Archaeal and Bacterial Type Strains, Phase II (KMG-II): from individual species to whole genera.</title>
        <authorList>
            <person name="Goeker M."/>
        </authorList>
    </citation>
    <scope>NUCLEOTIDE SEQUENCE [LARGE SCALE GENOMIC DNA]</scope>
    <source>
        <strain evidence="3 4">DSM 19034</strain>
    </source>
</reference>
<keyword evidence="1" id="KW-0472">Membrane</keyword>
<dbReference type="EMBL" id="SNWM01000005">
    <property type="protein sequence ID" value="TDO20174.1"/>
    <property type="molecule type" value="Genomic_DNA"/>
</dbReference>
<organism evidence="3 4">
    <name type="scientific">Pedobacter duraquae</name>
    <dbReference type="NCBI Taxonomy" id="425511"/>
    <lineage>
        <taxon>Bacteria</taxon>
        <taxon>Pseudomonadati</taxon>
        <taxon>Bacteroidota</taxon>
        <taxon>Sphingobacteriia</taxon>
        <taxon>Sphingobacteriales</taxon>
        <taxon>Sphingobacteriaceae</taxon>
        <taxon>Pedobacter</taxon>
    </lineage>
</organism>
<evidence type="ECO:0000259" key="2">
    <source>
        <dbReference type="Pfam" id="PF05227"/>
    </source>
</evidence>
<comment type="caution">
    <text evidence="3">The sequence shown here is derived from an EMBL/GenBank/DDBJ whole genome shotgun (WGS) entry which is preliminary data.</text>
</comment>
<sequence length="250" mass="28496">MTKKYIRNIRLSFGISILILLISSIASYFSITKLLESEKWVSHTFQVIDKLDFIVSRMKDAETGQRGFLLTGDKVFLEPYTGSQNEVAAALEAVSGLTIDNSVQQQDIPVLEQMIDQKYTLIKKTIVDKERGIPVTEPILLQGKEIMDGIRVQVIKMEVAENQLLLRRQKELKKFITYTPIFVAIGAILSLLITGFFYNRIQRNLDENSKLEQDLNVKNQTTQKEIEEITKMAKKISEGNYSARIDNSDS</sequence>
<dbReference type="InterPro" id="IPR007891">
    <property type="entry name" value="CHASE3"/>
</dbReference>
<evidence type="ECO:0000313" key="4">
    <source>
        <dbReference type="Proteomes" id="UP000295499"/>
    </source>
</evidence>
<feature type="transmembrane region" description="Helical" evidence="1">
    <location>
        <begin position="12"/>
        <end position="31"/>
    </location>
</feature>
<dbReference type="AlphaFoldDB" id="A0A4R6IDY8"/>
<protein>
    <submittedName>
        <fullName evidence="3">CHASE3 domain sensor protein</fullName>
    </submittedName>
</protein>
<feature type="transmembrane region" description="Helical" evidence="1">
    <location>
        <begin position="175"/>
        <end position="198"/>
    </location>
</feature>
<dbReference type="Proteomes" id="UP000295499">
    <property type="component" value="Unassembled WGS sequence"/>
</dbReference>